<evidence type="ECO:0000313" key="2">
    <source>
        <dbReference type="Proteomes" id="UP000594014"/>
    </source>
</evidence>
<reference evidence="1" key="1">
    <citation type="submission" date="2019-08" db="EMBL/GenBank/DDBJ databases">
        <title>Genome sequence of Clostridiales bacterium MT110.</title>
        <authorList>
            <person name="Cao J."/>
        </authorList>
    </citation>
    <scope>NUCLEOTIDE SEQUENCE</scope>
    <source>
        <strain evidence="1">MT110</strain>
    </source>
</reference>
<dbReference type="EMBL" id="CP042469">
    <property type="protein sequence ID" value="QOX65039.1"/>
    <property type="molecule type" value="Genomic_DNA"/>
</dbReference>
<dbReference type="Proteomes" id="UP000594014">
    <property type="component" value="Chromosome"/>
</dbReference>
<organism evidence="1 2">
    <name type="scientific">Anoxybacterium hadale</name>
    <dbReference type="NCBI Taxonomy" id="3408580"/>
    <lineage>
        <taxon>Bacteria</taxon>
        <taxon>Bacillati</taxon>
        <taxon>Bacillota</taxon>
        <taxon>Clostridia</taxon>
        <taxon>Peptostreptococcales</taxon>
        <taxon>Anaerovoracaceae</taxon>
        <taxon>Anoxybacterium</taxon>
    </lineage>
</organism>
<protein>
    <submittedName>
        <fullName evidence="1">HlyD family efflux transporter periplasmic adaptor subunit</fullName>
    </submittedName>
</protein>
<accession>A0ACD1AFG7</accession>
<sequence>MGQNIEKEILKKRLSKWIDRLEASKAAAILTSLIGKVPFLKKINQLNYRKRRIVCTSLLLVILIGAFAAATGFFKGDKNEVSYTEHEVAKGDVTVVISGEGTVSPIEQYSVIALVEGDVLEDTFQEGDPVEKGQTLYRIDSSDMEKTLEKANISYEKAQMEYQDSLEAYQGLTVSAPISGRVTDVLVEKGDNVSSGTKIATIVDDSKLTAKVSFGTADAGSLSVGQTVTVTIENTFEELKGKISKIYSSKRVLEGYIEVKDVEVTIDNPGALDSGTYVTVNAGGIDCYSGAQLEGGTEKIVTAKTSGLVSKILASSGEYLTKGDGILQLTNDGADNTLKSSQFSLRESQLSYESSQDQLDEYNVTAPISGTVIEKDIKAGDTLESSNSGSTTLCVIADMSVMTFTINVDELDIAQLEKGQEVSISADALSDRDFTGYVDNIGILGTSSDGVTSYPVKIVINDAEDLWPGMNVSAEIIVDSAKDVLRVPVTAVNRGNTVLVKGAKGDEKINQSSAPDGAKYVRVEMGLNDESYIEIKGGLLEGDIVLVPEVKSSSAESSSQQQRMPAGGMGGGPTGGGGGGTGGPPSGGGRGM</sequence>
<keyword evidence="2" id="KW-1185">Reference proteome</keyword>
<proteinExistence type="predicted"/>
<name>A0ACD1AFG7_9FIRM</name>
<gene>
    <name evidence="1" type="ORF">FRZ06_17660</name>
</gene>
<evidence type="ECO:0000313" key="1">
    <source>
        <dbReference type="EMBL" id="QOX65039.1"/>
    </source>
</evidence>